<feature type="transmembrane region" description="Helical" evidence="8">
    <location>
        <begin position="79"/>
        <end position="101"/>
    </location>
</feature>
<evidence type="ECO:0000256" key="5">
    <source>
        <dbReference type="ARBA" id="ARBA00022989"/>
    </source>
</evidence>
<gene>
    <name evidence="9" type="ORF">CL176_00725</name>
</gene>
<evidence type="ECO:0000256" key="3">
    <source>
        <dbReference type="ARBA" id="ARBA00022475"/>
    </source>
</evidence>
<keyword evidence="7 8" id="KW-0472">Membrane</keyword>
<feature type="transmembrane region" description="Helical" evidence="8">
    <location>
        <begin position="134"/>
        <end position="154"/>
    </location>
</feature>
<reference evidence="9 10" key="1">
    <citation type="submission" date="2017-09" db="EMBL/GenBank/DDBJ databases">
        <title>Complete genome sequence of Oxytococcus suis strain ZY16052.</title>
        <authorList>
            <person name="Li F."/>
        </authorList>
    </citation>
    <scope>NUCLEOTIDE SEQUENCE [LARGE SCALE GENOMIC DNA]</scope>
    <source>
        <strain evidence="9 10">ZY16052</strain>
    </source>
</reference>
<feature type="transmembrane region" description="Helical" evidence="8">
    <location>
        <begin position="367"/>
        <end position="388"/>
    </location>
</feature>
<dbReference type="KEGG" id="abae:CL176_00725"/>
<name>A0A347WHW0_9LACT</name>
<dbReference type="Proteomes" id="UP000263232">
    <property type="component" value="Chromosome"/>
</dbReference>
<feature type="transmembrane region" description="Helical" evidence="8">
    <location>
        <begin position="166"/>
        <end position="184"/>
    </location>
</feature>
<dbReference type="GO" id="GO:0005886">
    <property type="term" value="C:plasma membrane"/>
    <property type="evidence" value="ECO:0007669"/>
    <property type="project" value="UniProtKB-SubCell"/>
</dbReference>
<dbReference type="GO" id="GO:0008324">
    <property type="term" value="F:monoatomic cation transmembrane transporter activity"/>
    <property type="evidence" value="ECO:0007669"/>
    <property type="project" value="InterPro"/>
</dbReference>
<dbReference type="EMBL" id="CP023434">
    <property type="protein sequence ID" value="AXY24667.1"/>
    <property type="molecule type" value="Genomic_DNA"/>
</dbReference>
<evidence type="ECO:0000256" key="1">
    <source>
        <dbReference type="ARBA" id="ARBA00004651"/>
    </source>
</evidence>
<evidence type="ECO:0000256" key="4">
    <source>
        <dbReference type="ARBA" id="ARBA00022692"/>
    </source>
</evidence>
<evidence type="ECO:0000313" key="9">
    <source>
        <dbReference type="EMBL" id="AXY24667.1"/>
    </source>
</evidence>
<feature type="transmembrane region" description="Helical" evidence="8">
    <location>
        <begin position="421"/>
        <end position="444"/>
    </location>
</feature>
<dbReference type="Pfam" id="PF02386">
    <property type="entry name" value="TrkH"/>
    <property type="match status" value="1"/>
</dbReference>
<evidence type="ECO:0000313" key="10">
    <source>
        <dbReference type="Proteomes" id="UP000263232"/>
    </source>
</evidence>
<proteinExistence type="predicted"/>
<dbReference type="OrthoDB" id="9810952at2"/>
<dbReference type="PANTHER" id="PTHR32024:SF1">
    <property type="entry name" value="KTR SYSTEM POTASSIUM UPTAKE PROTEIN B"/>
    <property type="match status" value="1"/>
</dbReference>
<dbReference type="InterPro" id="IPR003445">
    <property type="entry name" value="Cat_transpt"/>
</dbReference>
<keyword evidence="3" id="KW-1003">Cell membrane</keyword>
<organism evidence="9 10">
    <name type="scientific">Suicoccus acidiformans</name>
    <dbReference type="NCBI Taxonomy" id="2036206"/>
    <lineage>
        <taxon>Bacteria</taxon>
        <taxon>Bacillati</taxon>
        <taxon>Bacillota</taxon>
        <taxon>Bacilli</taxon>
        <taxon>Lactobacillales</taxon>
        <taxon>Aerococcaceae</taxon>
        <taxon>Suicoccus</taxon>
    </lineage>
</organism>
<accession>A0A347WHW0</accession>
<dbReference type="PANTHER" id="PTHR32024">
    <property type="entry name" value="TRK SYSTEM POTASSIUM UPTAKE PROTEIN TRKG-RELATED"/>
    <property type="match status" value="1"/>
</dbReference>
<feature type="transmembrane region" description="Helical" evidence="8">
    <location>
        <begin position="196"/>
        <end position="219"/>
    </location>
</feature>
<keyword evidence="10" id="KW-1185">Reference proteome</keyword>
<keyword evidence="4 8" id="KW-0812">Transmembrane</keyword>
<comment type="subcellular location">
    <subcellularLocation>
        <location evidence="1">Cell membrane</location>
        <topology evidence="1">Multi-pass membrane protein</topology>
    </subcellularLocation>
</comment>
<feature type="transmembrane region" description="Helical" evidence="8">
    <location>
        <begin position="21"/>
        <end position="39"/>
    </location>
</feature>
<sequence>MKGMYAMDRHVIQSTSLRFTLSFVVLAIIGSLLLAMPIMHQPGIQVSFSDHFITSVSLVCVSGLGAVSIGDTYNFLGQLLCLILIQVGGLGIITLINVGMYRMHRHVSLKDQYLLQSTFGRDTNQDFSEFLLAIYRYTMIAELIGTGLLMIAFVPRFGWFKGSFHALFVAVASFTNAGFHNFGGSGSLEAFNNNPLVLLTVCALVIFGGIGFTVWFELAHKLRDYWNGKPRSIRLAFHNLSTHTYVVLRMTVWLLISGTLVTWFVETRNPKTMTDWPAYQQLLNAFFKTVCARTAGFTSLNYVDLRPFSKFHSMMQTIIGGAPGGTAGGMKVTTVAIMLALVRSELLGYERVVIHRRTITSSLIKKALVVITFFALMIFAGYSTLLIMHPEINALDLLFEVFNALGTAGISLNLTNQLSTAGHFILIILMIAGRVGPITLLMGLMNRQKQEIHYPKTDIYLG</sequence>
<keyword evidence="6" id="KW-0406">Ion transport</keyword>
<dbReference type="AlphaFoldDB" id="A0A347WHW0"/>
<protein>
    <submittedName>
        <fullName evidence="9">ATPase V</fullName>
    </submittedName>
</protein>
<evidence type="ECO:0000256" key="8">
    <source>
        <dbReference type="SAM" id="Phobius"/>
    </source>
</evidence>
<dbReference type="GO" id="GO:0030001">
    <property type="term" value="P:metal ion transport"/>
    <property type="evidence" value="ECO:0007669"/>
    <property type="project" value="UniProtKB-ARBA"/>
</dbReference>
<evidence type="ECO:0000256" key="2">
    <source>
        <dbReference type="ARBA" id="ARBA00022448"/>
    </source>
</evidence>
<keyword evidence="2" id="KW-0813">Transport</keyword>
<feature type="transmembrane region" description="Helical" evidence="8">
    <location>
        <begin position="240"/>
        <end position="265"/>
    </location>
</feature>
<keyword evidence="5 8" id="KW-1133">Transmembrane helix</keyword>
<evidence type="ECO:0000256" key="7">
    <source>
        <dbReference type="ARBA" id="ARBA00023136"/>
    </source>
</evidence>
<evidence type="ECO:0000256" key="6">
    <source>
        <dbReference type="ARBA" id="ARBA00023065"/>
    </source>
</evidence>